<evidence type="ECO:0000313" key="2">
    <source>
        <dbReference type="EMBL" id="KAF2812108.1"/>
    </source>
</evidence>
<dbReference type="Proteomes" id="UP000504636">
    <property type="component" value="Unplaced"/>
</dbReference>
<evidence type="ECO:0000256" key="1">
    <source>
        <dbReference type="SAM" id="MobiDB-lite"/>
    </source>
</evidence>
<evidence type="ECO:0000313" key="3">
    <source>
        <dbReference type="Proteomes" id="UP000504636"/>
    </source>
</evidence>
<gene>
    <name evidence="2 4" type="ORF">BDZ99DRAFT_460889</name>
</gene>
<feature type="compositionally biased region" description="Polar residues" evidence="1">
    <location>
        <begin position="11"/>
        <end position="32"/>
    </location>
</feature>
<dbReference type="EMBL" id="MU003697">
    <property type="protein sequence ID" value="KAF2812108.1"/>
    <property type="molecule type" value="Genomic_DNA"/>
</dbReference>
<reference evidence="4" key="3">
    <citation type="submission" date="2025-04" db="UniProtKB">
        <authorList>
            <consortium name="RefSeq"/>
        </authorList>
    </citation>
    <scope>IDENTIFICATION</scope>
    <source>
        <strain evidence="4">CBS 304.34</strain>
    </source>
</reference>
<name>A0A6A6YU86_9PEZI</name>
<accession>A0A6A6YU86</accession>
<evidence type="ECO:0000313" key="4">
    <source>
        <dbReference type="RefSeq" id="XP_033579072.1"/>
    </source>
</evidence>
<organism evidence="2">
    <name type="scientific">Mytilinidion resinicola</name>
    <dbReference type="NCBI Taxonomy" id="574789"/>
    <lineage>
        <taxon>Eukaryota</taxon>
        <taxon>Fungi</taxon>
        <taxon>Dikarya</taxon>
        <taxon>Ascomycota</taxon>
        <taxon>Pezizomycotina</taxon>
        <taxon>Dothideomycetes</taxon>
        <taxon>Pleosporomycetidae</taxon>
        <taxon>Mytilinidiales</taxon>
        <taxon>Mytilinidiaceae</taxon>
        <taxon>Mytilinidion</taxon>
    </lineage>
</organism>
<dbReference type="RefSeq" id="XP_033579072.1">
    <property type="nucleotide sequence ID" value="XM_033719485.1"/>
</dbReference>
<feature type="region of interest" description="Disordered" evidence="1">
    <location>
        <begin position="1"/>
        <end position="51"/>
    </location>
</feature>
<dbReference type="AlphaFoldDB" id="A0A6A6YU86"/>
<dbReference type="GeneID" id="54460378"/>
<protein>
    <submittedName>
        <fullName evidence="2 4">Uncharacterized protein</fullName>
    </submittedName>
</protein>
<sequence length="118" mass="12972">MASAPSKDTLRPSTYTLRPSTHTLRPSTNTDGATMEQALRPSTDTPPPSTDSMIQVYLEQADIGQVNRSGRPWISPISWTTLSVVLSVVFRWSVVSLVGNAMFFINACRTAEKPKFKA</sequence>
<reference evidence="2 4" key="1">
    <citation type="journal article" date="2020" name="Stud. Mycol.">
        <title>101 Dothideomycetes genomes: a test case for predicting lifestyles and emergence of pathogens.</title>
        <authorList>
            <person name="Haridas S."/>
            <person name="Albert R."/>
            <person name="Binder M."/>
            <person name="Bloem J."/>
            <person name="Labutti K."/>
            <person name="Salamov A."/>
            <person name="Andreopoulos B."/>
            <person name="Baker S."/>
            <person name="Barry K."/>
            <person name="Bills G."/>
            <person name="Bluhm B."/>
            <person name="Cannon C."/>
            <person name="Castanera R."/>
            <person name="Culley D."/>
            <person name="Daum C."/>
            <person name="Ezra D."/>
            <person name="Gonzalez J."/>
            <person name="Henrissat B."/>
            <person name="Kuo A."/>
            <person name="Liang C."/>
            <person name="Lipzen A."/>
            <person name="Lutzoni F."/>
            <person name="Magnuson J."/>
            <person name="Mondo S."/>
            <person name="Nolan M."/>
            <person name="Ohm R."/>
            <person name="Pangilinan J."/>
            <person name="Park H.-J."/>
            <person name="Ramirez L."/>
            <person name="Alfaro M."/>
            <person name="Sun H."/>
            <person name="Tritt A."/>
            <person name="Yoshinaga Y."/>
            <person name="Zwiers L.-H."/>
            <person name="Turgeon B."/>
            <person name="Goodwin S."/>
            <person name="Spatafora J."/>
            <person name="Crous P."/>
            <person name="Grigoriev I."/>
        </authorList>
    </citation>
    <scope>NUCLEOTIDE SEQUENCE</scope>
    <source>
        <strain evidence="2 4">CBS 304.34</strain>
    </source>
</reference>
<reference evidence="4" key="2">
    <citation type="submission" date="2020-04" db="EMBL/GenBank/DDBJ databases">
        <authorList>
            <consortium name="NCBI Genome Project"/>
        </authorList>
    </citation>
    <scope>NUCLEOTIDE SEQUENCE</scope>
    <source>
        <strain evidence="4">CBS 304.34</strain>
    </source>
</reference>
<keyword evidence="3" id="KW-1185">Reference proteome</keyword>
<proteinExistence type="predicted"/>